<gene>
    <name evidence="11" type="primary">DOLK</name>
    <name evidence="13" type="synonym">DOLK_0</name>
    <name evidence="11" type="ORF">CM83_31882</name>
    <name evidence="13" type="ORF">g.33770</name>
</gene>
<evidence type="ECO:0000256" key="8">
    <source>
        <dbReference type="ARBA" id="ARBA00022989"/>
    </source>
</evidence>
<reference evidence="12" key="3">
    <citation type="submission" date="2014-09" db="EMBL/GenBank/DDBJ databases">
        <authorList>
            <person name="Magalhaes I.L.F."/>
            <person name="Oliveira U."/>
            <person name="Santos F.R."/>
            <person name="Vidigal T.H.D.A."/>
            <person name="Brescovit A.D."/>
            <person name="Santos A.J."/>
        </authorList>
    </citation>
    <scope>NUCLEOTIDE SEQUENCE</scope>
</reference>
<evidence type="ECO:0000256" key="10">
    <source>
        <dbReference type="SAM" id="Phobius"/>
    </source>
</evidence>
<evidence type="ECO:0000256" key="2">
    <source>
        <dbReference type="ARBA" id="ARBA00010794"/>
    </source>
</evidence>
<evidence type="ECO:0000313" key="12">
    <source>
        <dbReference type="EMBL" id="JAG62691.1"/>
    </source>
</evidence>
<protein>
    <recommendedName>
        <fullName evidence="3">dolichol kinase</fullName>
        <ecNumber evidence="3">2.7.1.108</ecNumber>
    </recommendedName>
</protein>
<feature type="transmembrane region" description="Helical" evidence="10">
    <location>
        <begin position="168"/>
        <end position="190"/>
    </location>
</feature>
<keyword evidence="8 10" id="KW-1133">Transmembrane helix</keyword>
<feature type="transmembrane region" description="Helical" evidence="10">
    <location>
        <begin position="81"/>
        <end position="100"/>
    </location>
</feature>
<sequence length="460" mass="51080">MAHSFLHTINKHISSYLIERGIEPRRNAGSGVWLSVLLPFCIIRGEFTYDTSSKYKVASCLSTGLLFHSLIVMARSYNHKFIQPIEVFLCCITSIISLYLFSAEGIILSALYGSLGVYTYHTLILPLMKLCPRSFSYGEATIACQGFVLFLFIGMIGDQNRSVSCYTIATTILQCGNACMLGLAACAYHLELKRKPLQFYSLLFFNVLALLVCLYFLIGENPLFWILTLFSKDMVTVWMVLFWVACIFLALGMVSTQISSEKKANTVTRKIFHLLSLLVFVPGIILKPCTIYLASGVAFALLLGLDMLRILNMPPFGKFLQLGFMRFVDEKDDGPLALTPVYLLVGCALPLWIHPDLDKGDLLPLFAGLLSIGVGDSAASTCGTFVGKNRWPGSKKTKEGTAACFLSQLFLVIFLIHIEYVPRTNLIKPTFAIATSSIVEAKTDQVDNIVLPLMMYAMML</sequence>
<dbReference type="EMBL" id="GBRD01003130">
    <property type="protein sequence ID" value="JAG62691.1"/>
    <property type="molecule type" value="Transcribed_RNA"/>
</dbReference>
<evidence type="ECO:0000256" key="5">
    <source>
        <dbReference type="ARBA" id="ARBA00022692"/>
    </source>
</evidence>
<evidence type="ECO:0000256" key="6">
    <source>
        <dbReference type="ARBA" id="ARBA00022777"/>
    </source>
</evidence>
<dbReference type="EMBL" id="GDHC01018861">
    <property type="protein sequence ID" value="JAP99767.1"/>
    <property type="molecule type" value="Transcribed_RNA"/>
</dbReference>
<dbReference type="PANTHER" id="PTHR13205">
    <property type="entry name" value="TRANSMEMBRANE PROTEIN 15-RELATED"/>
    <property type="match status" value="1"/>
</dbReference>
<dbReference type="EC" id="2.7.1.108" evidence="3"/>
<feature type="transmembrane region" description="Helical" evidence="10">
    <location>
        <begin position="333"/>
        <end position="353"/>
    </location>
</feature>
<dbReference type="EMBL" id="GBHO01027137">
    <property type="protein sequence ID" value="JAG16467.1"/>
    <property type="molecule type" value="Transcribed_RNA"/>
</dbReference>
<accession>A0A0A9X6W9</accession>
<keyword evidence="6 11" id="KW-0418">Kinase</keyword>
<keyword evidence="4" id="KW-0808">Transferase</keyword>
<dbReference type="AlphaFoldDB" id="A0A0A9X6W9"/>
<dbReference type="InterPro" id="IPR032974">
    <property type="entry name" value="Polypren_kinase"/>
</dbReference>
<keyword evidence="9 10" id="KW-0472">Membrane</keyword>
<keyword evidence="7" id="KW-0256">Endoplasmic reticulum</keyword>
<comment type="similarity">
    <text evidence="2">Belongs to the polyprenol kinase family.</text>
</comment>
<feature type="transmembrane region" description="Helical" evidence="10">
    <location>
        <begin position="106"/>
        <end position="125"/>
    </location>
</feature>
<proteinExistence type="inferred from homology"/>
<evidence type="ECO:0000256" key="1">
    <source>
        <dbReference type="ARBA" id="ARBA00004477"/>
    </source>
</evidence>
<reference evidence="11" key="1">
    <citation type="journal article" date="2014" name="PLoS ONE">
        <title>Transcriptome-Based Identification of ABC Transporters in the Western Tarnished Plant Bug Lygus hesperus.</title>
        <authorList>
            <person name="Hull J.J."/>
            <person name="Chaney K."/>
            <person name="Geib S.M."/>
            <person name="Fabrick J.A."/>
            <person name="Brent C.S."/>
            <person name="Walsh D."/>
            <person name="Lavine L.C."/>
        </authorList>
    </citation>
    <scope>NUCLEOTIDE SEQUENCE</scope>
</reference>
<feature type="transmembrane region" description="Helical" evidence="10">
    <location>
        <begin position="365"/>
        <end position="387"/>
    </location>
</feature>
<evidence type="ECO:0000256" key="4">
    <source>
        <dbReference type="ARBA" id="ARBA00022679"/>
    </source>
</evidence>
<evidence type="ECO:0000256" key="3">
    <source>
        <dbReference type="ARBA" id="ARBA00012132"/>
    </source>
</evidence>
<comment type="subcellular location">
    <subcellularLocation>
        <location evidence="1">Endoplasmic reticulum membrane</location>
        <topology evidence="1">Multi-pass membrane protein</topology>
    </subcellularLocation>
</comment>
<dbReference type="PANTHER" id="PTHR13205:SF15">
    <property type="entry name" value="DOLICHOL KINASE"/>
    <property type="match status" value="1"/>
</dbReference>
<feature type="transmembrane region" description="Helical" evidence="10">
    <location>
        <begin position="137"/>
        <end position="156"/>
    </location>
</feature>
<evidence type="ECO:0000313" key="11">
    <source>
        <dbReference type="EMBL" id="JAG16467.1"/>
    </source>
</evidence>
<organism evidence="11">
    <name type="scientific">Lygus hesperus</name>
    <name type="common">Western plant bug</name>
    <dbReference type="NCBI Taxonomy" id="30085"/>
    <lineage>
        <taxon>Eukaryota</taxon>
        <taxon>Metazoa</taxon>
        <taxon>Ecdysozoa</taxon>
        <taxon>Arthropoda</taxon>
        <taxon>Hexapoda</taxon>
        <taxon>Insecta</taxon>
        <taxon>Pterygota</taxon>
        <taxon>Neoptera</taxon>
        <taxon>Paraneoptera</taxon>
        <taxon>Hemiptera</taxon>
        <taxon>Heteroptera</taxon>
        <taxon>Panheteroptera</taxon>
        <taxon>Cimicomorpha</taxon>
        <taxon>Miridae</taxon>
        <taxon>Mirini</taxon>
        <taxon>Lygus</taxon>
    </lineage>
</organism>
<feature type="transmembrane region" description="Helical" evidence="10">
    <location>
        <begin position="238"/>
        <end position="255"/>
    </location>
</feature>
<evidence type="ECO:0000256" key="7">
    <source>
        <dbReference type="ARBA" id="ARBA00022824"/>
    </source>
</evidence>
<name>A0A0A9X6W9_LYGHE</name>
<feature type="transmembrane region" description="Helical" evidence="10">
    <location>
        <begin position="399"/>
        <end position="418"/>
    </location>
</feature>
<dbReference type="GO" id="GO:0004168">
    <property type="term" value="F:dolichol kinase activity"/>
    <property type="evidence" value="ECO:0007669"/>
    <property type="project" value="UniProtKB-EC"/>
</dbReference>
<reference evidence="11" key="2">
    <citation type="submission" date="2014-07" db="EMBL/GenBank/DDBJ databases">
        <authorList>
            <person name="Hull J."/>
        </authorList>
    </citation>
    <scope>NUCLEOTIDE SEQUENCE</scope>
</reference>
<evidence type="ECO:0000256" key="9">
    <source>
        <dbReference type="ARBA" id="ARBA00023136"/>
    </source>
</evidence>
<dbReference type="GO" id="GO:0005789">
    <property type="term" value="C:endoplasmic reticulum membrane"/>
    <property type="evidence" value="ECO:0007669"/>
    <property type="project" value="UniProtKB-SubCell"/>
</dbReference>
<feature type="transmembrane region" description="Helical" evidence="10">
    <location>
        <begin position="197"/>
        <end position="218"/>
    </location>
</feature>
<evidence type="ECO:0000313" key="13">
    <source>
        <dbReference type="EMBL" id="JAP99767.1"/>
    </source>
</evidence>
<reference evidence="13" key="4">
    <citation type="journal article" date="2016" name="Gigascience">
        <title>De novo construction of an expanded transcriptome assembly for the western tarnished plant bug, Lygus hesperus.</title>
        <authorList>
            <person name="Tassone E.E."/>
            <person name="Geib S.M."/>
            <person name="Hall B."/>
            <person name="Fabrick J.A."/>
            <person name="Brent C.S."/>
            <person name="Hull J.J."/>
        </authorList>
    </citation>
    <scope>NUCLEOTIDE SEQUENCE</scope>
</reference>
<keyword evidence="5 10" id="KW-0812">Transmembrane</keyword>
<dbReference type="GO" id="GO:0043048">
    <property type="term" value="P:dolichyl monophosphate biosynthetic process"/>
    <property type="evidence" value="ECO:0007669"/>
    <property type="project" value="TreeGrafter"/>
</dbReference>